<accession>A0ABQ5FR47</accession>
<reference evidence="1" key="2">
    <citation type="submission" date="2022-01" db="EMBL/GenBank/DDBJ databases">
        <authorList>
            <person name="Yamashiro T."/>
            <person name="Shiraishi A."/>
            <person name="Satake H."/>
            <person name="Nakayama K."/>
        </authorList>
    </citation>
    <scope>NUCLEOTIDE SEQUENCE</scope>
</reference>
<protein>
    <submittedName>
        <fullName evidence="1">Uncharacterized protein</fullName>
    </submittedName>
</protein>
<keyword evidence="2" id="KW-1185">Reference proteome</keyword>
<dbReference type="EMBL" id="BQNB010017592">
    <property type="protein sequence ID" value="GJT64972.1"/>
    <property type="molecule type" value="Genomic_DNA"/>
</dbReference>
<gene>
    <name evidence="1" type="ORF">Tco_1016452</name>
</gene>
<evidence type="ECO:0000313" key="1">
    <source>
        <dbReference type="EMBL" id="GJT64972.1"/>
    </source>
</evidence>
<proteinExistence type="predicted"/>
<organism evidence="1 2">
    <name type="scientific">Tanacetum coccineum</name>
    <dbReference type="NCBI Taxonomy" id="301880"/>
    <lineage>
        <taxon>Eukaryota</taxon>
        <taxon>Viridiplantae</taxon>
        <taxon>Streptophyta</taxon>
        <taxon>Embryophyta</taxon>
        <taxon>Tracheophyta</taxon>
        <taxon>Spermatophyta</taxon>
        <taxon>Magnoliopsida</taxon>
        <taxon>eudicotyledons</taxon>
        <taxon>Gunneridae</taxon>
        <taxon>Pentapetalae</taxon>
        <taxon>asterids</taxon>
        <taxon>campanulids</taxon>
        <taxon>Asterales</taxon>
        <taxon>Asteraceae</taxon>
        <taxon>Asteroideae</taxon>
        <taxon>Anthemideae</taxon>
        <taxon>Anthemidinae</taxon>
        <taxon>Tanacetum</taxon>
    </lineage>
</organism>
<comment type="caution">
    <text evidence="1">The sequence shown here is derived from an EMBL/GenBank/DDBJ whole genome shotgun (WGS) entry which is preliminary data.</text>
</comment>
<reference evidence="1" key="1">
    <citation type="journal article" date="2022" name="Int. J. Mol. Sci.">
        <title>Draft Genome of Tanacetum Coccineum: Genomic Comparison of Closely Related Tanacetum-Family Plants.</title>
        <authorList>
            <person name="Yamashiro T."/>
            <person name="Shiraishi A."/>
            <person name="Nakayama K."/>
            <person name="Satake H."/>
        </authorList>
    </citation>
    <scope>NUCLEOTIDE SEQUENCE</scope>
</reference>
<dbReference type="Proteomes" id="UP001151760">
    <property type="component" value="Unassembled WGS sequence"/>
</dbReference>
<sequence length="144" mass="16163">MNTPSKEDLDNLFGPMFEEYFEKRSFDTSINSTVQSTQFHKDSPSTSLIVVDAHKAPPIETTSDEQTSPISLTDADECNQEDFADFNGNLDFVPYNTPKKSSGSTTILSDYSLPDYEAFYLDDDHIEEKSSGSTTTHDDFSQYV</sequence>
<name>A0ABQ5FR47_9ASTR</name>
<evidence type="ECO:0000313" key="2">
    <source>
        <dbReference type="Proteomes" id="UP001151760"/>
    </source>
</evidence>